<dbReference type="GO" id="GO:0005737">
    <property type="term" value="C:cytoplasm"/>
    <property type="evidence" value="ECO:0007669"/>
    <property type="project" value="InterPro"/>
</dbReference>
<reference evidence="5 6" key="1">
    <citation type="submission" date="2019-11" db="EMBL/GenBank/DDBJ databases">
        <title>Spirosoma endbachense sp. nov., isolated from a natural salt meadow.</title>
        <authorList>
            <person name="Rojas J."/>
            <person name="Ambika Manirajan B."/>
            <person name="Ratering S."/>
            <person name="Suarez C."/>
            <person name="Geissler-Plaum R."/>
            <person name="Schnell S."/>
        </authorList>
    </citation>
    <scope>NUCLEOTIDE SEQUENCE [LARGE SCALE GENOMIC DNA]</scope>
    <source>
        <strain evidence="5 6">I-24</strain>
    </source>
</reference>
<dbReference type="GO" id="GO:0006508">
    <property type="term" value="P:proteolysis"/>
    <property type="evidence" value="ECO:0007669"/>
    <property type="project" value="InterPro"/>
</dbReference>
<dbReference type="Pfam" id="PF00561">
    <property type="entry name" value="Abhydrolase_1"/>
    <property type="match status" value="1"/>
</dbReference>
<dbReference type="Gene3D" id="3.40.50.1820">
    <property type="entry name" value="alpha/beta hydrolase"/>
    <property type="match status" value="1"/>
</dbReference>
<dbReference type="PANTHER" id="PTHR43722:SF1">
    <property type="entry name" value="PROLINE IMINOPEPTIDASE"/>
    <property type="match status" value="1"/>
</dbReference>
<dbReference type="InterPro" id="IPR005944">
    <property type="entry name" value="Pro_iminopeptidase"/>
</dbReference>
<evidence type="ECO:0000313" key="5">
    <source>
        <dbReference type="EMBL" id="QHW00236.1"/>
    </source>
</evidence>
<sequence>MKAKCMMYTLIVTLICCIGLAHSQPVGMTAKNIVFKTLKFKPSIGDSVSYEYGLLKVPENRKVTGTRDIELAVLRLKAKNPTTRSPILFLSGGPGQSGISYIQEDYFQALIFDLQDDHDIILLDQRGSGRSTPSLGFPLSDADNKTIFLDEKRAIKLHNEAAAAGLADFKKRGIDIKGYNTVQNAEDLNDLRIALQTEKLNLLAYSYGTHLALALAREHASCIDQMILIGTSGPNHMHHLPVTYDKQLIRISALAAQDSAINGYVPDMMALLKSQLKKLEAHPVVIPIKDQRFKKVVHVPIGKFGLQLILRLDTGDSNDFIYFPALLYGMQQGDYRILQRYVERRYNQFNGRYGSGISAMRQASGATPDRYAQIKSQGKTAVLGTSVNTPDIYGGWQHVDLGDGFRTPFRCELPTLFVSGTLDSNTPVSNVEELLPWFSKGRQLRVENAGHEDMLPNAEVQKEIIRFFRKLEPSRRSISLLKPRFVSFF</sequence>
<dbReference type="PANTHER" id="PTHR43722">
    <property type="entry name" value="PROLINE IMINOPEPTIDASE"/>
    <property type="match status" value="1"/>
</dbReference>
<name>A0A6P1W5D9_9BACT</name>
<dbReference type="GO" id="GO:0004177">
    <property type="term" value="F:aminopeptidase activity"/>
    <property type="evidence" value="ECO:0007669"/>
    <property type="project" value="UniProtKB-EC"/>
</dbReference>
<keyword evidence="2" id="KW-0732">Signal</keyword>
<dbReference type="InterPro" id="IPR000073">
    <property type="entry name" value="AB_hydrolase_1"/>
</dbReference>
<dbReference type="RefSeq" id="WP_162390626.1">
    <property type="nucleotide sequence ID" value="NZ_CP045997.1"/>
</dbReference>
<evidence type="ECO:0000259" key="4">
    <source>
        <dbReference type="Pfam" id="PF08386"/>
    </source>
</evidence>
<feature type="domain" description="AB hydrolase-1" evidence="3">
    <location>
        <begin position="86"/>
        <end position="240"/>
    </location>
</feature>
<evidence type="ECO:0000256" key="1">
    <source>
        <dbReference type="ARBA" id="ARBA00021843"/>
    </source>
</evidence>
<organism evidence="5 6">
    <name type="scientific">Spirosoma endbachense</name>
    <dbReference type="NCBI Taxonomy" id="2666025"/>
    <lineage>
        <taxon>Bacteria</taxon>
        <taxon>Pseudomonadati</taxon>
        <taxon>Bacteroidota</taxon>
        <taxon>Cytophagia</taxon>
        <taxon>Cytophagales</taxon>
        <taxon>Cytophagaceae</taxon>
        <taxon>Spirosoma</taxon>
    </lineage>
</organism>
<dbReference type="KEGG" id="senf:GJR95_36750"/>
<dbReference type="SUPFAM" id="SSF53474">
    <property type="entry name" value="alpha/beta-Hydrolases"/>
    <property type="match status" value="1"/>
</dbReference>
<evidence type="ECO:0000313" key="6">
    <source>
        <dbReference type="Proteomes" id="UP000464577"/>
    </source>
</evidence>
<feature type="chain" id="PRO_5027031248" description="Proline iminopeptidase" evidence="2">
    <location>
        <begin position="24"/>
        <end position="489"/>
    </location>
</feature>
<protein>
    <recommendedName>
        <fullName evidence="1">Proline iminopeptidase</fullName>
    </recommendedName>
</protein>
<dbReference type="Proteomes" id="UP000464577">
    <property type="component" value="Chromosome"/>
</dbReference>
<proteinExistence type="predicted"/>
<feature type="domain" description="Peptidase S33 tripeptidyl aminopeptidase-like C-terminal" evidence="4">
    <location>
        <begin position="413"/>
        <end position="472"/>
    </location>
</feature>
<dbReference type="EMBL" id="CP045997">
    <property type="protein sequence ID" value="QHW00236.1"/>
    <property type="molecule type" value="Genomic_DNA"/>
</dbReference>
<dbReference type="InterPro" id="IPR029058">
    <property type="entry name" value="AB_hydrolase_fold"/>
</dbReference>
<accession>A0A6P1W5D9</accession>
<gene>
    <name evidence="5" type="ORF">GJR95_36750</name>
</gene>
<keyword evidence="6" id="KW-1185">Reference proteome</keyword>
<evidence type="ECO:0000259" key="3">
    <source>
        <dbReference type="Pfam" id="PF00561"/>
    </source>
</evidence>
<evidence type="ECO:0000256" key="2">
    <source>
        <dbReference type="SAM" id="SignalP"/>
    </source>
</evidence>
<dbReference type="AlphaFoldDB" id="A0A6P1W5D9"/>
<keyword evidence="5" id="KW-0378">Hydrolase</keyword>
<dbReference type="Pfam" id="PF08386">
    <property type="entry name" value="Abhydrolase_4"/>
    <property type="match status" value="1"/>
</dbReference>
<dbReference type="InterPro" id="IPR013595">
    <property type="entry name" value="Pept_S33_TAP-like_C"/>
</dbReference>
<feature type="signal peptide" evidence="2">
    <location>
        <begin position="1"/>
        <end position="23"/>
    </location>
</feature>